<dbReference type="EMBL" id="LGVG01000003">
    <property type="protein sequence ID" value="KNE29092.1"/>
    <property type="molecule type" value="Genomic_DNA"/>
</dbReference>
<name>A0AAW3IAE1_9BURK</name>
<dbReference type="SUPFAM" id="SSF48452">
    <property type="entry name" value="TPR-like"/>
    <property type="match status" value="1"/>
</dbReference>
<dbReference type="Gene3D" id="3.40.50.2000">
    <property type="entry name" value="Glycogen Phosphorylase B"/>
    <property type="match status" value="1"/>
</dbReference>
<evidence type="ECO:0000313" key="1">
    <source>
        <dbReference type="EMBL" id="KNE29092.1"/>
    </source>
</evidence>
<keyword evidence="1" id="KW-0808">Transferase</keyword>
<dbReference type="AlphaFoldDB" id="A0AAW3IAE1"/>
<gene>
    <name evidence="1" type="ORF">AFM18_03820</name>
</gene>
<dbReference type="Gene3D" id="1.25.40.10">
    <property type="entry name" value="Tetratricopeptide repeat domain"/>
    <property type="match status" value="1"/>
</dbReference>
<proteinExistence type="predicted"/>
<organism evidence="1 2">
    <name type="scientific">Achromobacter spanius</name>
    <dbReference type="NCBI Taxonomy" id="217203"/>
    <lineage>
        <taxon>Bacteria</taxon>
        <taxon>Pseudomonadati</taxon>
        <taxon>Pseudomonadota</taxon>
        <taxon>Betaproteobacteria</taxon>
        <taxon>Burkholderiales</taxon>
        <taxon>Alcaligenaceae</taxon>
        <taxon>Achromobacter</taxon>
    </lineage>
</organism>
<dbReference type="SUPFAM" id="SSF53756">
    <property type="entry name" value="UDP-Glycosyltransferase/glycogen phosphorylase"/>
    <property type="match status" value="1"/>
</dbReference>
<reference evidence="1 2" key="1">
    <citation type="submission" date="2015-07" db="EMBL/GenBank/DDBJ databases">
        <title>Draft genome of Achromobacter spanius.</title>
        <authorList>
            <person name="Wang X."/>
        </authorList>
    </citation>
    <scope>NUCLEOTIDE SEQUENCE [LARGE SCALE GENOMIC DNA]</scope>
    <source>
        <strain evidence="1 2">CGMCC9173</strain>
    </source>
</reference>
<accession>A0AAW3IAE1</accession>
<dbReference type="Pfam" id="PF13432">
    <property type="entry name" value="TPR_16"/>
    <property type="match status" value="1"/>
</dbReference>
<comment type="caution">
    <text evidence="1">The sequence shown here is derived from an EMBL/GenBank/DDBJ whole genome shotgun (WGS) entry which is preliminary data.</text>
</comment>
<sequence length="376" mass="41265">MRQIELARAAAMGAEGARAGPPAQAELAQALAQARRQAQALRKQGKLDEARALLENLVQATPADAGARFDLAEVALQQGDFDTGWREYRFRYQMPHTTMLGRPMHKPRWEGQAIPGKTLLIHDEQGYGDTFQFLRLLAWARERSGARVVLEVNTECHALAERGGGHDQIIRAGTLPPAFDFHCELMSLPLALGLRLNDLPVRTAYLRADPLRVAHWRERLAALPRPWVGLVWAGRPSHPNDAERSLNLADLAPLAQAQASFISLQKGPAAAQAAMPPPGMALVSPSDGIQDFDDTAALITLLDVLVSVDSAPAHLAGALGCPVWVMLPFAPDWRWLQHRADTPWYPSMRLFRQPEPHAWGPVLDEVAAALRGGHFT</sequence>
<evidence type="ECO:0000313" key="2">
    <source>
        <dbReference type="Proteomes" id="UP000037511"/>
    </source>
</evidence>
<protein>
    <submittedName>
        <fullName evidence="1">Glycosyl transferase family 8</fullName>
    </submittedName>
</protein>
<dbReference type="GO" id="GO:0016740">
    <property type="term" value="F:transferase activity"/>
    <property type="evidence" value="ECO:0007669"/>
    <property type="project" value="UniProtKB-KW"/>
</dbReference>
<dbReference type="InterPro" id="IPR011990">
    <property type="entry name" value="TPR-like_helical_dom_sf"/>
</dbReference>
<dbReference type="Proteomes" id="UP000037511">
    <property type="component" value="Unassembled WGS sequence"/>
</dbReference>